<dbReference type="AlphaFoldDB" id="A0A8X6VJL5"/>
<gene>
    <name evidence="1" type="ORF">TNCV_1357961</name>
</gene>
<sequence>MLWESIAGTRSKTWMPRLPCVASLLFRTTQNLRYTLNLSRLKRPPVNGTWKLGEGCQLIGRPRHLTMVQNDVILIAE</sequence>
<dbReference type="EMBL" id="BMAU01021280">
    <property type="protein sequence ID" value="GFY08390.1"/>
    <property type="molecule type" value="Genomic_DNA"/>
</dbReference>
<dbReference type="Proteomes" id="UP000887159">
    <property type="component" value="Unassembled WGS sequence"/>
</dbReference>
<name>A0A8X6VJL5_TRICX</name>
<reference evidence="1" key="1">
    <citation type="submission" date="2020-08" db="EMBL/GenBank/DDBJ databases">
        <title>Multicomponent nature underlies the extraordinary mechanical properties of spider dragline silk.</title>
        <authorList>
            <person name="Kono N."/>
            <person name="Nakamura H."/>
            <person name="Mori M."/>
            <person name="Yoshida Y."/>
            <person name="Ohtoshi R."/>
            <person name="Malay A.D."/>
            <person name="Moran D.A.P."/>
            <person name="Tomita M."/>
            <person name="Numata K."/>
            <person name="Arakawa K."/>
        </authorList>
    </citation>
    <scope>NUCLEOTIDE SEQUENCE</scope>
</reference>
<evidence type="ECO:0000313" key="1">
    <source>
        <dbReference type="EMBL" id="GFY08390.1"/>
    </source>
</evidence>
<keyword evidence="2" id="KW-1185">Reference proteome</keyword>
<evidence type="ECO:0000313" key="2">
    <source>
        <dbReference type="Proteomes" id="UP000887159"/>
    </source>
</evidence>
<proteinExistence type="predicted"/>
<organism evidence="1 2">
    <name type="scientific">Trichonephila clavipes</name>
    <name type="common">Golden silk orbweaver</name>
    <name type="synonym">Nephila clavipes</name>
    <dbReference type="NCBI Taxonomy" id="2585209"/>
    <lineage>
        <taxon>Eukaryota</taxon>
        <taxon>Metazoa</taxon>
        <taxon>Ecdysozoa</taxon>
        <taxon>Arthropoda</taxon>
        <taxon>Chelicerata</taxon>
        <taxon>Arachnida</taxon>
        <taxon>Araneae</taxon>
        <taxon>Araneomorphae</taxon>
        <taxon>Entelegynae</taxon>
        <taxon>Araneoidea</taxon>
        <taxon>Nephilidae</taxon>
        <taxon>Trichonephila</taxon>
    </lineage>
</organism>
<accession>A0A8X6VJL5</accession>
<protein>
    <submittedName>
        <fullName evidence="1">Uncharacterized protein</fullName>
    </submittedName>
</protein>
<comment type="caution">
    <text evidence="1">The sequence shown here is derived from an EMBL/GenBank/DDBJ whole genome shotgun (WGS) entry which is preliminary data.</text>
</comment>